<dbReference type="InterPro" id="IPR027417">
    <property type="entry name" value="P-loop_NTPase"/>
</dbReference>
<dbReference type="Gene3D" id="3.40.50.300">
    <property type="entry name" value="P-loop containing nucleotide triphosphate hydrolases"/>
    <property type="match status" value="2"/>
</dbReference>
<dbReference type="PANTHER" id="PTHR30153">
    <property type="entry name" value="REPLICATIVE DNA HELICASE DNAB"/>
    <property type="match status" value="1"/>
</dbReference>
<protein>
    <submittedName>
        <fullName evidence="2">DNA helicase</fullName>
    </submittedName>
</protein>
<dbReference type="GO" id="GO:0004386">
    <property type="term" value="F:helicase activity"/>
    <property type="evidence" value="ECO:0007669"/>
    <property type="project" value="UniProtKB-KW"/>
</dbReference>
<keyword evidence="2" id="KW-0067">ATP-binding</keyword>
<dbReference type="PANTHER" id="PTHR30153:SF2">
    <property type="entry name" value="REPLICATIVE DNA HELICASE"/>
    <property type="match status" value="1"/>
</dbReference>
<dbReference type="EMBL" id="JAZHFV010000003">
    <property type="protein sequence ID" value="MEX4008123.1"/>
    <property type="molecule type" value="Genomic_DNA"/>
</dbReference>
<dbReference type="Pfam" id="PF03796">
    <property type="entry name" value="DnaB_C"/>
    <property type="match status" value="1"/>
</dbReference>
<evidence type="ECO:0000313" key="3">
    <source>
        <dbReference type="Proteomes" id="UP001559025"/>
    </source>
</evidence>
<comment type="caution">
    <text evidence="2">The sequence shown here is derived from an EMBL/GenBank/DDBJ whole genome shotgun (WGS) entry which is preliminary data.</text>
</comment>
<name>A0ABV3WTX3_9HYPH</name>
<dbReference type="InterPro" id="IPR007694">
    <property type="entry name" value="DNA_helicase_DnaB-like_C"/>
</dbReference>
<dbReference type="RefSeq" id="WP_368803166.1">
    <property type="nucleotide sequence ID" value="NZ_JAZHFV010000003.1"/>
</dbReference>
<evidence type="ECO:0000313" key="2">
    <source>
        <dbReference type="EMBL" id="MEX4008123.1"/>
    </source>
</evidence>
<dbReference type="Proteomes" id="UP001559025">
    <property type="component" value="Unassembled WGS sequence"/>
</dbReference>
<organism evidence="2 3">
    <name type="scientific">Neoaquamicrobium sediminum</name>
    <dbReference type="NCBI Taxonomy" id="1849104"/>
    <lineage>
        <taxon>Bacteria</taxon>
        <taxon>Pseudomonadati</taxon>
        <taxon>Pseudomonadota</taxon>
        <taxon>Alphaproteobacteria</taxon>
        <taxon>Hyphomicrobiales</taxon>
        <taxon>Phyllobacteriaceae</taxon>
        <taxon>Neoaquamicrobium</taxon>
    </lineage>
</organism>
<dbReference type="NCBIfam" id="NF004629">
    <property type="entry name" value="PRK05973.1"/>
    <property type="match status" value="1"/>
</dbReference>
<keyword evidence="2" id="KW-0347">Helicase</keyword>
<keyword evidence="2" id="KW-0547">Nucleotide-binding</keyword>
<reference evidence="2 3" key="1">
    <citation type="submission" date="2024-01" db="EMBL/GenBank/DDBJ databases">
        <title>New evidence supports the origin of RcGTA from prophage.</title>
        <authorList>
            <person name="Xu Y."/>
            <person name="Liu B."/>
            <person name="Chen F."/>
        </authorList>
    </citation>
    <scope>NUCLEOTIDE SEQUENCE [LARGE SCALE GENOMIC DNA]</scope>
    <source>
        <strain evidence="2 3">CBW1107-2</strain>
    </source>
</reference>
<feature type="domain" description="SF4 helicase" evidence="1">
    <location>
        <begin position="59"/>
        <end position="109"/>
    </location>
</feature>
<sequence>MILSAPIYRLKRNARLLAREQRIPLHAALDRVAHREGYSSWSLLAARAARPAAGLSARLNAGDLVLLGARPGQGKTLLGLELAIEAMKAGRRAFFFSLEYNERDVIDRFRALGTNPSLDADLFVFDGSDGICADHIIARLADAPRGTLAVIDYLQLLDQKRTNPELAVQVAALKSFADRRGLTIAVLSQIDRAYDPAEKPFPDAADIRLPNPLDLTLFDRMCFLNAGRIHLGETGRS</sequence>
<gene>
    <name evidence="2" type="ORF">V1479_12465</name>
</gene>
<keyword evidence="3" id="KW-1185">Reference proteome</keyword>
<keyword evidence="2" id="KW-0378">Hydrolase</keyword>
<accession>A0ABV3WTX3</accession>
<dbReference type="SUPFAM" id="SSF52540">
    <property type="entry name" value="P-loop containing nucleoside triphosphate hydrolases"/>
    <property type="match status" value="1"/>
</dbReference>
<proteinExistence type="predicted"/>
<evidence type="ECO:0000259" key="1">
    <source>
        <dbReference type="Pfam" id="PF03796"/>
    </source>
</evidence>